<dbReference type="EMBL" id="CAJNOC010000390">
    <property type="protein sequence ID" value="CAF0754443.1"/>
    <property type="molecule type" value="Genomic_DNA"/>
</dbReference>
<organism evidence="1 2">
    <name type="scientific">Brachionus calyciflorus</name>
    <dbReference type="NCBI Taxonomy" id="104777"/>
    <lineage>
        <taxon>Eukaryota</taxon>
        <taxon>Metazoa</taxon>
        <taxon>Spiralia</taxon>
        <taxon>Gnathifera</taxon>
        <taxon>Rotifera</taxon>
        <taxon>Eurotatoria</taxon>
        <taxon>Monogononta</taxon>
        <taxon>Pseudotrocha</taxon>
        <taxon>Ploima</taxon>
        <taxon>Brachionidae</taxon>
        <taxon>Brachionus</taxon>
    </lineage>
</organism>
<evidence type="ECO:0000313" key="1">
    <source>
        <dbReference type="EMBL" id="CAF0754443.1"/>
    </source>
</evidence>
<keyword evidence="2" id="KW-1185">Reference proteome</keyword>
<dbReference type="OrthoDB" id="10547747at2759"/>
<comment type="caution">
    <text evidence="1">The sequence shown here is derived from an EMBL/GenBank/DDBJ whole genome shotgun (WGS) entry which is preliminary data.</text>
</comment>
<gene>
    <name evidence="1" type="ORF">OXX778_LOCUS4094</name>
</gene>
<protein>
    <submittedName>
        <fullName evidence="1">Uncharacterized protein</fullName>
    </submittedName>
</protein>
<evidence type="ECO:0000313" key="2">
    <source>
        <dbReference type="Proteomes" id="UP000663879"/>
    </source>
</evidence>
<reference evidence="1" key="1">
    <citation type="submission" date="2021-02" db="EMBL/GenBank/DDBJ databases">
        <authorList>
            <person name="Nowell W R."/>
        </authorList>
    </citation>
    <scope>NUCLEOTIDE SEQUENCE</scope>
    <source>
        <strain evidence="1">Ploen Becks lab</strain>
    </source>
</reference>
<proteinExistence type="predicted"/>
<dbReference type="Proteomes" id="UP000663879">
    <property type="component" value="Unassembled WGS sequence"/>
</dbReference>
<accession>A0A813PL33</accession>
<sequence>MSQMENSENNLNFSQKSNEISATTNQNLVLQAPQYSDINNYTLPPYWQPTNLIPVQIHPLPIPNNYPTQIPYNHFQPIFISNRPQNLPEKVPLYCGTCQTYGCKCFYAENYNHPPLINDKSIQIQILPQQPLPPQKNLTKNLQTLEQQHEYYKNAAARAYFNYIQVTQSNSIQNKLNDVNLRLITENFGRINFDNNKLKSNSFNGTKITAKNRTSLSCNSMDNNNNDKINKTTNFYQTATAPIHSSIELSHNNEIDPYLHSRIHQNRFHNRPQFKKFADYQTNVNLMSSPTSIHRQTHSPRAANQNRKGQILCKFGQNCKFFQENKCKFYHPVSCTYDLNKKNSIDITDYSIDDESEIDFGDAKNFKEHNKNMSQMENSENNLNFSQKSNEISATTNQNLVLQAPQYSDINNYTLPPYWQPTNLIPVQIHPLPIPNFI</sequence>
<name>A0A813PL33_9BILA</name>
<dbReference type="AlphaFoldDB" id="A0A813PL33"/>